<feature type="binding site" evidence="13">
    <location>
        <position position="227"/>
    </location>
    <ligand>
        <name>1-deoxy-D-xylulose 5-phosphate</name>
        <dbReference type="ChEBI" id="CHEBI:57792"/>
    </ligand>
</feature>
<name>A0A1T4MPD0_VIBCI</name>
<keyword evidence="17" id="KW-0413">Isomerase</keyword>
<comment type="similarity">
    <text evidence="3 13">Belongs to the DXR family.</text>
</comment>
<feature type="binding site" evidence="13">
    <location>
        <position position="131"/>
    </location>
    <ligand>
        <name>NADPH</name>
        <dbReference type="ChEBI" id="CHEBI:57783"/>
    </ligand>
</feature>
<keyword evidence="7 13" id="KW-0560">Oxidoreductase</keyword>
<dbReference type="InterPro" id="IPR003821">
    <property type="entry name" value="DXP_reductoisomerase"/>
</dbReference>
<accession>A0A1T4MPD0</accession>
<feature type="domain" description="DXP reductoisomerase C-terminal" evidence="16">
    <location>
        <begin position="276"/>
        <end position="396"/>
    </location>
</feature>
<feature type="binding site" evidence="13">
    <location>
        <position position="16"/>
    </location>
    <ligand>
        <name>NADPH</name>
        <dbReference type="ChEBI" id="CHEBI:57783"/>
    </ligand>
</feature>
<feature type="binding site" evidence="13">
    <location>
        <position position="18"/>
    </location>
    <ligand>
        <name>NADPH</name>
        <dbReference type="ChEBI" id="CHEBI:57783"/>
    </ligand>
</feature>
<reference evidence="18" key="1">
    <citation type="submission" date="2017-02" db="EMBL/GenBank/DDBJ databases">
        <authorList>
            <person name="Varghese N."/>
            <person name="Submissions S."/>
        </authorList>
    </citation>
    <scope>NUCLEOTIDE SEQUENCE [LARGE SCALE GENOMIC DNA]</scope>
    <source>
        <strain evidence="18">DSM 19608</strain>
    </source>
</reference>
<protein>
    <recommendedName>
        <fullName evidence="12 13">1-deoxy-D-xylulose 5-phosphate reductoisomerase</fullName>
        <shortName evidence="13">DXP reductoisomerase</shortName>
        <ecNumber evidence="4 13">1.1.1.267</ecNumber>
    </recommendedName>
    <alternativeName>
        <fullName evidence="13">1-deoxyxylulose-5-phosphate reductoisomerase</fullName>
    </alternativeName>
    <alternativeName>
        <fullName evidence="13">2-C-methyl-D-erythritol 4-phosphate synthase</fullName>
    </alternativeName>
</protein>
<dbReference type="Gene3D" id="3.40.50.720">
    <property type="entry name" value="NAD(P)-binding Rossmann-like Domain"/>
    <property type="match status" value="1"/>
</dbReference>
<dbReference type="SUPFAM" id="SSF51735">
    <property type="entry name" value="NAD(P)-binding Rossmann-fold domains"/>
    <property type="match status" value="1"/>
</dbReference>
<dbReference type="EMBL" id="FUXB01000004">
    <property type="protein sequence ID" value="SJZ68731.1"/>
    <property type="molecule type" value="Genomic_DNA"/>
</dbReference>
<evidence type="ECO:0000256" key="6">
    <source>
        <dbReference type="ARBA" id="ARBA00022857"/>
    </source>
</evidence>
<dbReference type="PANTHER" id="PTHR30525">
    <property type="entry name" value="1-DEOXY-D-XYLULOSE 5-PHOSPHATE REDUCTOISOMERASE"/>
    <property type="match status" value="1"/>
</dbReference>
<evidence type="ECO:0000256" key="5">
    <source>
        <dbReference type="ARBA" id="ARBA00022723"/>
    </source>
</evidence>
<dbReference type="Pfam" id="PF13288">
    <property type="entry name" value="DXPR_C"/>
    <property type="match status" value="1"/>
</dbReference>
<dbReference type="SUPFAM" id="SSF69055">
    <property type="entry name" value="1-deoxy-D-xylulose-5-phosphate reductoisomerase, C-terminal domain"/>
    <property type="match status" value="1"/>
</dbReference>
<feature type="binding site" evidence="13">
    <location>
        <position position="157"/>
    </location>
    <ligand>
        <name>Mn(2+)</name>
        <dbReference type="ChEBI" id="CHEBI:29035"/>
    </ligand>
</feature>
<evidence type="ECO:0000256" key="1">
    <source>
        <dbReference type="ARBA" id="ARBA00001941"/>
    </source>
</evidence>
<keyword evidence="6 13" id="KW-0521">NADP</keyword>
<evidence type="ECO:0000313" key="18">
    <source>
        <dbReference type="Proteomes" id="UP000190834"/>
    </source>
</evidence>
<evidence type="ECO:0000256" key="3">
    <source>
        <dbReference type="ARBA" id="ARBA00006825"/>
    </source>
</evidence>
<dbReference type="HAMAP" id="MF_00183">
    <property type="entry name" value="DXP_reductoisom"/>
    <property type="match status" value="1"/>
</dbReference>
<keyword evidence="9 13" id="KW-0414">Isoprene biosynthesis</keyword>
<feature type="binding site" evidence="13">
    <location>
        <position position="220"/>
    </location>
    <ligand>
        <name>NADPH</name>
        <dbReference type="ChEBI" id="CHEBI:57783"/>
    </ligand>
</feature>
<dbReference type="Gene3D" id="1.10.1740.10">
    <property type="match status" value="1"/>
</dbReference>
<evidence type="ECO:0000259" key="16">
    <source>
        <dbReference type="Pfam" id="PF13288"/>
    </source>
</evidence>
<feature type="binding site" evidence="13">
    <location>
        <position position="191"/>
    </location>
    <ligand>
        <name>1-deoxy-D-xylulose 5-phosphate</name>
        <dbReference type="ChEBI" id="CHEBI:57792"/>
    </ligand>
</feature>
<dbReference type="NCBIfam" id="TIGR00243">
    <property type="entry name" value="Dxr"/>
    <property type="match status" value="1"/>
</dbReference>
<evidence type="ECO:0000313" key="17">
    <source>
        <dbReference type="EMBL" id="SJZ68731.1"/>
    </source>
</evidence>
<feature type="binding site" evidence="13">
    <location>
        <position position="130"/>
    </location>
    <ligand>
        <name>1-deoxy-D-xylulose 5-phosphate</name>
        <dbReference type="ChEBI" id="CHEBI:57792"/>
    </ligand>
</feature>
<dbReference type="GO" id="GO:0070402">
    <property type="term" value="F:NADPH binding"/>
    <property type="evidence" value="ECO:0007669"/>
    <property type="project" value="InterPro"/>
</dbReference>
<feature type="binding site" evidence="13">
    <location>
        <position position="236"/>
    </location>
    <ligand>
        <name>Mn(2+)</name>
        <dbReference type="ChEBI" id="CHEBI:29035"/>
    </ligand>
</feature>
<evidence type="ECO:0000259" key="15">
    <source>
        <dbReference type="Pfam" id="PF08436"/>
    </source>
</evidence>
<feature type="binding site" evidence="13">
    <location>
        <position position="17"/>
    </location>
    <ligand>
        <name>NADPH</name>
        <dbReference type="ChEBI" id="CHEBI:57783"/>
    </ligand>
</feature>
<dbReference type="InterPro" id="IPR013644">
    <property type="entry name" value="DXP_reductoisomerase_C"/>
</dbReference>
<dbReference type="Pfam" id="PF02670">
    <property type="entry name" value="DXP_reductoisom"/>
    <property type="match status" value="1"/>
</dbReference>
<feature type="binding site" evidence="13">
    <location>
        <position position="214"/>
    </location>
    <ligand>
        <name>1-deoxy-D-xylulose 5-phosphate</name>
        <dbReference type="ChEBI" id="CHEBI:57792"/>
    </ligand>
</feature>
<evidence type="ECO:0000256" key="9">
    <source>
        <dbReference type="ARBA" id="ARBA00023229"/>
    </source>
</evidence>
<feature type="binding site" evidence="13">
    <location>
        <position position="41"/>
    </location>
    <ligand>
        <name>NADPH</name>
        <dbReference type="ChEBI" id="CHEBI:57783"/>
    </ligand>
</feature>
<feature type="binding site" evidence="13">
    <location>
        <position position="43"/>
    </location>
    <ligand>
        <name>NADPH</name>
        <dbReference type="ChEBI" id="CHEBI:57783"/>
    </ligand>
</feature>
<feature type="domain" description="1-deoxy-D-xylulose 5-phosphate reductoisomerase N-terminal" evidence="14">
    <location>
        <begin position="9"/>
        <end position="137"/>
    </location>
</feature>
<evidence type="ECO:0000256" key="7">
    <source>
        <dbReference type="ARBA" id="ARBA00023002"/>
    </source>
</evidence>
<evidence type="ECO:0000259" key="14">
    <source>
        <dbReference type="Pfam" id="PF02670"/>
    </source>
</evidence>
<feature type="binding site" evidence="13">
    <location>
        <position position="129"/>
    </location>
    <ligand>
        <name>NADPH</name>
        <dbReference type="ChEBI" id="CHEBI:57783"/>
    </ligand>
</feature>
<feature type="binding site" evidence="13">
    <location>
        <position position="15"/>
    </location>
    <ligand>
        <name>NADPH</name>
        <dbReference type="ChEBI" id="CHEBI:57783"/>
    </ligand>
</feature>
<dbReference type="InterPro" id="IPR036291">
    <property type="entry name" value="NAD(P)-bd_dom_sf"/>
</dbReference>
<dbReference type="AlphaFoldDB" id="A0A1T4MPD0"/>
<organism evidence="17 18">
    <name type="scientific">Vibrio cincinnatiensis DSM 19608</name>
    <dbReference type="NCBI Taxonomy" id="1123491"/>
    <lineage>
        <taxon>Bacteria</taxon>
        <taxon>Pseudomonadati</taxon>
        <taxon>Pseudomonadota</taxon>
        <taxon>Gammaproteobacteria</taxon>
        <taxon>Vibrionales</taxon>
        <taxon>Vibrionaceae</taxon>
        <taxon>Vibrio</taxon>
    </lineage>
</organism>
<feature type="binding site" evidence="13">
    <location>
        <position position="232"/>
    </location>
    <ligand>
        <name>1-deoxy-D-xylulose 5-phosphate</name>
        <dbReference type="ChEBI" id="CHEBI:57792"/>
    </ligand>
</feature>
<keyword evidence="13" id="KW-0460">Magnesium</keyword>
<dbReference type="FunFam" id="3.40.50.720:FF:000045">
    <property type="entry name" value="1-deoxy-D-xylulose 5-phosphate reductoisomerase"/>
    <property type="match status" value="1"/>
</dbReference>
<comment type="pathway">
    <text evidence="2 13">Isoprenoid biosynthesis; isopentenyl diphosphate biosynthesis via DXP pathway; isopentenyl diphosphate from 1-deoxy-D-xylulose 5-phosphate: step 1/6.</text>
</comment>
<dbReference type="SUPFAM" id="SSF55347">
    <property type="entry name" value="Glyceraldehyde-3-phosphate dehydrogenase-like, C-terminal domain"/>
    <property type="match status" value="1"/>
</dbReference>
<feature type="binding site" evidence="13">
    <location>
        <position position="233"/>
    </location>
    <ligand>
        <name>1-deoxy-D-xylulose 5-phosphate</name>
        <dbReference type="ChEBI" id="CHEBI:57792"/>
    </ligand>
</feature>
<comment type="function">
    <text evidence="11 13">Catalyzes the NADPH-dependent rearrangement and reduction of 1-deoxy-D-xylulose-5-phosphate (DXP) to 2-C-methyl-D-erythritol 4-phosphate (MEP).</text>
</comment>
<evidence type="ECO:0000256" key="10">
    <source>
        <dbReference type="ARBA" id="ARBA00048543"/>
    </source>
</evidence>
<proteinExistence type="inferred from homology"/>
<dbReference type="GO" id="GO:0030145">
    <property type="term" value="F:manganese ion binding"/>
    <property type="evidence" value="ECO:0007669"/>
    <property type="project" value="TreeGrafter"/>
</dbReference>
<evidence type="ECO:0000256" key="4">
    <source>
        <dbReference type="ARBA" id="ARBA00012366"/>
    </source>
</evidence>
<feature type="binding site" evidence="13">
    <location>
        <position position="156"/>
    </location>
    <ligand>
        <name>1-deoxy-D-xylulose 5-phosphate</name>
        <dbReference type="ChEBI" id="CHEBI:57792"/>
    </ligand>
</feature>
<dbReference type="FunFam" id="1.10.1740.10:FF:000004">
    <property type="entry name" value="1-deoxy-D-xylulose 5-phosphate reductoisomerase"/>
    <property type="match status" value="1"/>
</dbReference>
<evidence type="ECO:0000256" key="12">
    <source>
        <dbReference type="ARBA" id="ARBA00071224"/>
    </source>
</evidence>
<dbReference type="GO" id="GO:0051484">
    <property type="term" value="P:isopentenyl diphosphate biosynthetic process, methylerythritol 4-phosphate pathway involved in terpenoid biosynthetic process"/>
    <property type="evidence" value="ECO:0007669"/>
    <property type="project" value="UniProtKB-ARBA"/>
</dbReference>
<dbReference type="GO" id="GO:0030604">
    <property type="term" value="F:1-deoxy-D-xylulose-5-phosphate reductoisomerase activity"/>
    <property type="evidence" value="ECO:0007669"/>
    <property type="project" value="UniProtKB-UniRule"/>
</dbReference>
<dbReference type="Pfam" id="PF08436">
    <property type="entry name" value="DXP_redisom_C"/>
    <property type="match status" value="1"/>
</dbReference>
<keyword evidence="5 13" id="KW-0479">Metal-binding</keyword>
<feature type="binding site" evidence="13">
    <location>
        <position position="155"/>
    </location>
    <ligand>
        <name>Mn(2+)</name>
        <dbReference type="ChEBI" id="CHEBI:29035"/>
    </ligand>
</feature>
<feature type="domain" description="1-deoxy-D-xylulose 5-phosphate reductoisomerase C-terminal" evidence="15">
    <location>
        <begin position="151"/>
        <end position="244"/>
    </location>
</feature>
<sequence length="407" mass="44239">MAFFDMRKLTILGATGSIGASTLKVVAENPEQFVIVALVAGQNVVKMCELCQTWQPKYAVMADAKAAQRLKERLTSLHLNTEVLYGEEAMCYVAAHEEVDTVMAAIVGAAGLIPTMAAVKAGKRVLLANKEALVMSGQLFIDAVDAYGATLLPVDSEHNAIFQCLPVEAQSRLGRCDLPASGISHILLTGSGGPFRYSDVASLYDVTPEQAIAHPNWSMGPKISVDSATMMNKGLEYIEAKWLFNASREQLNVLIHPQSVIHSMVQYQDGSVIAQLGEPDMATPIAQALAYPQRISAGVSPLNFTRLSELTFMEVDYQRYPCLALAIEACYLGQHATTSLNAANEVAVDAFLRGQIRFTDIATINDRVLSKVCGTHSPLHSYNLESLLELDTMARSFANQTLKEHML</sequence>
<dbReference type="EC" id="1.1.1.267" evidence="4 13"/>
<evidence type="ECO:0000256" key="8">
    <source>
        <dbReference type="ARBA" id="ARBA00023211"/>
    </source>
</evidence>
<dbReference type="InterPro" id="IPR013512">
    <property type="entry name" value="DXP_reductoisomerase_N"/>
</dbReference>
<keyword evidence="8 13" id="KW-0464">Manganese</keyword>
<dbReference type="NCBIfam" id="NF009114">
    <property type="entry name" value="PRK12464.1"/>
    <property type="match status" value="1"/>
</dbReference>
<feature type="binding site" evidence="13">
    <location>
        <position position="236"/>
    </location>
    <ligand>
        <name>1-deoxy-D-xylulose 5-phosphate</name>
        <dbReference type="ChEBI" id="CHEBI:57792"/>
    </ligand>
</feature>
<dbReference type="Proteomes" id="UP000190834">
    <property type="component" value="Unassembled WGS sequence"/>
</dbReference>
<comment type="cofactor">
    <cofactor evidence="13">
        <name>Mg(2+)</name>
        <dbReference type="ChEBI" id="CHEBI:18420"/>
    </cofactor>
    <cofactor evidence="13">
        <name>Mn(2+)</name>
        <dbReference type="ChEBI" id="CHEBI:29035"/>
    </cofactor>
</comment>
<evidence type="ECO:0000256" key="13">
    <source>
        <dbReference type="HAMAP-Rule" id="MF_00183"/>
    </source>
</evidence>
<dbReference type="STRING" id="1123491.SAMN02745782_01092"/>
<feature type="binding site" evidence="13">
    <location>
        <position position="157"/>
    </location>
    <ligand>
        <name>1-deoxy-D-xylulose 5-phosphate</name>
        <dbReference type="ChEBI" id="CHEBI:57792"/>
    </ligand>
</feature>
<keyword evidence="18" id="KW-1185">Reference proteome</keyword>
<comment type="caution">
    <text evidence="13">Lacks conserved residue(s) required for the propagation of feature annotation.</text>
</comment>
<dbReference type="InterPro" id="IPR036169">
    <property type="entry name" value="DXPR_C_sf"/>
</dbReference>
<dbReference type="PIRSF" id="PIRSF006205">
    <property type="entry name" value="Dxp_reductismrs"/>
    <property type="match status" value="1"/>
</dbReference>
<gene>
    <name evidence="13" type="primary">dxr</name>
    <name evidence="17" type="ORF">SAMN02745782_01092</name>
</gene>
<comment type="catalytic activity">
    <reaction evidence="10">
        <text>2-C-methyl-D-erythritol 4-phosphate + NADP(+) = 1-deoxy-D-xylulose 5-phosphate + NADPH + H(+)</text>
        <dbReference type="Rhea" id="RHEA:13717"/>
        <dbReference type="ChEBI" id="CHEBI:15378"/>
        <dbReference type="ChEBI" id="CHEBI:57783"/>
        <dbReference type="ChEBI" id="CHEBI:57792"/>
        <dbReference type="ChEBI" id="CHEBI:58262"/>
        <dbReference type="ChEBI" id="CHEBI:58349"/>
        <dbReference type="EC" id="1.1.1.267"/>
    </reaction>
    <physiologicalReaction direction="right-to-left" evidence="10">
        <dbReference type="Rhea" id="RHEA:13719"/>
    </physiologicalReaction>
</comment>
<dbReference type="NCBIfam" id="NF003938">
    <property type="entry name" value="PRK05447.1-1"/>
    <property type="match status" value="1"/>
</dbReference>
<dbReference type="PANTHER" id="PTHR30525:SF0">
    <property type="entry name" value="1-DEOXY-D-XYLULOSE 5-PHOSPHATE REDUCTOISOMERASE, CHLOROPLASTIC"/>
    <property type="match status" value="1"/>
</dbReference>
<evidence type="ECO:0000256" key="2">
    <source>
        <dbReference type="ARBA" id="ARBA00005094"/>
    </source>
</evidence>
<dbReference type="InterPro" id="IPR026877">
    <property type="entry name" value="DXPR_C"/>
</dbReference>
<comment type="cofactor">
    <cofactor evidence="1">
        <name>Co(2+)</name>
        <dbReference type="ChEBI" id="CHEBI:48828"/>
    </cofactor>
</comment>
<dbReference type="UniPathway" id="UPA00056">
    <property type="reaction ID" value="UER00092"/>
</dbReference>
<evidence type="ECO:0000256" key="11">
    <source>
        <dbReference type="ARBA" id="ARBA00054845"/>
    </source>
</evidence>
<dbReference type="GO" id="GO:0016853">
    <property type="term" value="F:isomerase activity"/>
    <property type="evidence" value="ECO:0007669"/>
    <property type="project" value="UniProtKB-KW"/>
</dbReference>